<dbReference type="EMBL" id="PXNP01000009">
    <property type="protein sequence ID" value="PSF13370.1"/>
    <property type="molecule type" value="Genomic_DNA"/>
</dbReference>
<dbReference type="OrthoDB" id="6365487at2"/>
<evidence type="ECO:0000313" key="2">
    <source>
        <dbReference type="EMBL" id="PSF13370.1"/>
    </source>
</evidence>
<reference evidence="2 3" key="1">
    <citation type="submission" date="2018-03" db="EMBL/GenBank/DDBJ databases">
        <title>Marinobacter brunus sp. nov., a marine bacterium of Gamma-proteobacteria isolated from the surface seawater of the South China Sea.</title>
        <authorList>
            <person name="Cheng H."/>
            <person name="Wu Y.-H."/>
            <person name="Xamxidin M."/>
            <person name="Xu X.-W."/>
        </authorList>
    </citation>
    <scope>NUCLEOTIDE SEQUENCE [LARGE SCALE GENOMIC DNA]</scope>
    <source>
        <strain evidence="2 3">NH169-3</strain>
    </source>
</reference>
<proteinExistence type="predicted"/>
<dbReference type="Proteomes" id="UP000239866">
    <property type="component" value="Unassembled WGS sequence"/>
</dbReference>
<evidence type="ECO:0000256" key="1">
    <source>
        <dbReference type="SAM" id="SignalP"/>
    </source>
</evidence>
<comment type="caution">
    <text evidence="2">The sequence shown here is derived from an EMBL/GenBank/DDBJ whole genome shotgun (WGS) entry which is preliminary data.</text>
</comment>
<accession>A0A2T1KTH7</accession>
<evidence type="ECO:0000313" key="3">
    <source>
        <dbReference type="Proteomes" id="UP000239866"/>
    </source>
</evidence>
<keyword evidence="1" id="KW-0732">Signal</keyword>
<sequence>MTHTTSNYRRLTTTVLALACLLLSPLSFSQSLSESDVQAFIRSMQAMQPLQDKYQDVFDAEEDDADDDIDFSRLMSDGIRRMKGHPAYNEVESLVKQQGFSDIENWASIGDKVVQAWFALEMGAQSPQIQAEMNAAMAEIENNPNMSEAQKAQMRAMMQQGMSAMATGASAPEANKKAVRPYLDQLKAVMDTEE</sequence>
<protein>
    <submittedName>
        <fullName evidence="2">Uncharacterized protein</fullName>
    </submittedName>
</protein>
<organism evidence="2 3">
    <name type="scientific">Marinobacter fuscus</name>
    <dbReference type="NCBI Taxonomy" id="2109942"/>
    <lineage>
        <taxon>Bacteria</taxon>
        <taxon>Pseudomonadati</taxon>
        <taxon>Pseudomonadota</taxon>
        <taxon>Gammaproteobacteria</taxon>
        <taxon>Pseudomonadales</taxon>
        <taxon>Marinobacteraceae</taxon>
        <taxon>Marinobacter</taxon>
    </lineage>
</organism>
<gene>
    <name evidence="2" type="ORF">C7H09_01800</name>
</gene>
<name>A0A2T1KTH7_9GAMM</name>
<keyword evidence="3" id="KW-1185">Reference proteome</keyword>
<dbReference type="RefSeq" id="WP_106760943.1">
    <property type="nucleotide sequence ID" value="NZ_PXNP01000009.1"/>
</dbReference>
<feature type="signal peptide" evidence="1">
    <location>
        <begin position="1"/>
        <end position="29"/>
    </location>
</feature>
<feature type="chain" id="PRO_5015697890" evidence="1">
    <location>
        <begin position="30"/>
        <end position="194"/>
    </location>
</feature>
<dbReference type="AlphaFoldDB" id="A0A2T1KTH7"/>